<dbReference type="Proteomes" id="UP000594059">
    <property type="component" value="Chromosome"/>
</dbReference>
<dbReference type="AlphaFoldDB" id="A0A7S6ZR73"/>
<dbReference type="RefSeq" id="WP_193983082.1">
    <property type="nucleotide sequence ID" value="NZ_CP063656.1"/>
</dbReference>
<feature type="compositionally biased region" description="Basic and acidic residues" evidence="1">
    <location>
        <begin position="31"/>
        <end position="47"/>
    </location>
</feature>
<organism evidence="2 3">
    <name type="scientific">Novilysobacter ciconiae</name>
    <dbReference type="NCBI Taxonomy" id="2781022"/>
    <lineage>
        <taxon>Bacteria</taxon>
        <taxon>Pseudomonadati</taxon>
        <taxon>Pseudomonadota</taxon>
        <taxon>Gammaproteobacteria</taxon>
        <taxon>Lysobacterales</taxon>
        <taxon>Lysobacteraceae</taxon>
        <taxon>Novilysobacter</taxon>
    </lineage>
</organism>
<sequence length="83" mass="9139">MAAEHSALQARWTDDTHRLDALQSELTGARDALDQERTQRQRAEAEAARVSARLGATQELLERFSPASEPGPRPGKAERAAMK</sequence>
<proteinExistence type="predicted"/>
<accession>A0A7S6ZR73</accession>
<evidence type="ECO:0000256" key="1">
    <source>
        <dbReference type="SAM" id="MobiDB-lite"/>
    </source>
</evidence>
<keyword evidence="3" id="KW-1185">Reference proteome</keyword>
<evidence type="ECO:0000313" key="3">
    <source>
        <dbReference type="Proteomes" id="UP000594059"/>
    </source>
</evidence>
<gene>
    <name evidence="2" type="ORF">INQ41_06955</name>
</gene>
<protein>
    <submittedName>
        <fullName evidence="2">Uncharacterized protein</fullName>
    </submittedName>
</protein>
<feature type="region of interest" description="Disordered" evidence="1">
    <location>
        <begin position="27"/>
        <end position="83"/>
    </location>
</feature>
<reference evidence="2 3" key="1">
    <citation type="submission" date="2020-10" db="EMBL/GenBank/DDBJ databases">
        <title>complete genome sequencing of Lysobacter sp. H21R20.</title>
        <authorList>
            <person name="Bae J.-W."/>
            <person name="Lee S.-Y."/>
        </authorList>
    </citation>
    <scope>NUCLEOTIDE SEQUENCE [LARGE SCALE GENOMIC DNA]</scope>
    <source>
        <strain evidence="2 3">H21R20</strain>
    </source>
</reference>
<dbReference type="KEGG" id="lcic:INQ41_06955"/>
<evidence type="ECO:0000313" key="2">
    <source>
        <dbReference type="EMBL" id="QOW18468.1"/>
    </source>
</evidence>
<dbReference type="EMBL" id="CP063656">
    <property type="protein sequence ID" value="QOW18468.1"/>
    <property type="molecule type" value="Genomic_DNA"/>
</dbReference>
<name>A0A7S6ZR73_9GAMM</name>